<proteinExistence type="predicted"/>
<dbReference type="OrthoDB" id="4897004at2759"/>
<protein>
    <submittedName>
        <fullName evidence="2">Uncharacterized protein</fullName>
    </submittedName>
</protein>
<dbReference type="AlphaFoldDB" id="A0A2T4CCG2"/>
<feature type="compositionally biased region" description="Polar residues" evidence="1">
    <location>
        <begin position="8"/>
        <end position="20"/>
    </location>
</feature>
<organism evidence="2 3">
    <name type="scientific">Trichoderma longibrachiatum ATCC 18648</name>
    <dbReference type="NCBI Taxonomy" id="983965"/>
    <lineage>
        <taxon>Eukaryota</taxon>
        <taxon>Fungi</taxon>
        <taxon>Dikarya</taxon>
        <taxon>Ascomycota</taxon>
        <taxon>Pezizomycotina</taxon>
        <taxon>Sordariomycetes</taxon>
        <taxon>Hypocreomycetidae</taxon>
        <taxon>Hypocreales</taxon>
        <taxon>Hypocreaceae</taxon>
        <taxon>Trichoderma</taxon>
    </lineage>
</organism>
<evidence type="ECO:0000256" key="1">
    <source>
        <dbReference type="SAM" id="MobiDB-lite"/>
    </source>
</evidence>
<name>A0A2T4CCG2_TRILO</name>
<sequence length="268" mass="29637">MSERDSSSEASDQETTTMAETNGKMVVEKLLMASRSLKSVLIEVGGMCCSGFEIGWVTSVAVHLYHGHTLIGEMTISNKAMVPDSQNRVAFVWNPDEEPECEYGGIQVSLRRPQKGSNHTLDDRKRVTADLSVSPTGHDLKMSIDLANMPRMRAVVQSVMIFEGEIQVSVDITNLSPLRVIFDGICYFKLLKDQRVIGHLMGGFDIDRGITEYEFKGTVNDGASGMAVLKGDRFSASHHSTWQEYLIQLFEVEVNLGEDPGLEEEEAG</sequence>
<keyword evidence="3" id="KW-1185">Reference proteome</keyword>
<dbReference type="EMBL" id="KZ679128">
    <property type="protein sequence ID" value="PTB79212.1"/>
    <property type="molecule type" value="Genomic_DNA"/>
</dbReference>
<evidence type="ECO:0000313" key="2">
    <source>
        <dbReference type="EMBL" id="PTB79212.1"/>
    </source>
</evidence>
<evidence type="ECO:0000313" key="3">
    <source>
        <dbReference type="Proteomes" id="UP000240760"/>
    </source>
</evidence>
<feature type="region of interest" description="Disordered" evidence="1">
    <location>
        <begin position="1"/>
        <end position="21"/>
    </location>
</feature>
<reference evidence="2 3" key="1">
    <citation type="submission" date="2016-07" db="EMBL/GenBank/DDBJ databases">
        <title>Multiple horizontal gene transfer events from other fungi enriched the ability of initially mycotrophic Trichoderma (Ascomycota) to feed on dead plant biomass.</title>
        <authorList>
            <consortium name="DOE Joint Genome Institute"/>
            <person name="Aerts A."/>
            <person name="Atanasova L."/>
            <person name="Chenthamara K."/>
            <person name="Zhang J."/>
            <person name="Grujic M."/>
            <person name="Henrissat B."/>
            <person name="Kuo A."/>
            <person name="Salamov A."/>
            <person name="Lipzen A."/>
            <person name="Labutti K."/>
            <person name="Barry K."/>
            <person name="Miao Y."/>
            <person name="Rahimi M.J."/>
            <person name="Shen Q."/>
            <person name="Grigoriev I.V."/>
            <person name="Kubicek C.P."/>
            <person name="Druzhinina I.S."/>
        </authorList>
    </citation>
    <scope>NUCLEOTIDE SEQUENCE [LARGE SCALE GENOMIC DNA]</scope>
    <source>
        <strain evidence="2 3">ATCC 18648</strain>
    </source>
</reference>
<accession>A0A2T4CCG2</accession>
<dbReference type="Proteomes" id="UP000240760">
    <property type="component" value="Unassembled WGS sequence"/>
</dbReference>
<gene>
    <name evidence="2" type="ORF">M440DRAFT_1436549</name>
</gene>